<dbReference type="InterPro" id="IPR016162">
    <property type="entry name" value="Ald_DH_N"/>
</dbReference>
<organism evidence="6 7">
    <name type="scientific">Candidatus Neomicrothrix parvicella RN1</name>
    <dbReference type="NCBI Taxonomy" id="1229780"/>
    <lineage>
        <taxon>Bacteria</taxon>
        <taxon>Bacillati</taxon>
        <taxon>Actinomycetota</taxon>
        <taxon>Acidimicrobiia</taxon>
        <taxon>Acidimicrobiales</taxon>
        <taxon>Microthrixaceae</taxon>
        <taxon>Candidatus Neomicrothrix</taxon>
    </lineage>
</organism>
<dbReference type="SUPFAM" id="SSF53720">
    <property type="entry name" value="ALDH-like"/>
    <property type="match status" value="1"/>
</dbReference>
<reference evidence="6 7" key="1">
    <citation type="journal article" date="2013" name="ISME J.">
        <title>Metabolic model for the filamentous 'Candidatus Microthrix parvicella' based on genomic and metagenomic analyses.</title>
        <authorList>
            <person name="Jon McIlroy S."/>
            <person name="Kristiansen R."/>
            <person name="Albertsen M."/>
            <person name="Michael Karst S."/>
            <person name="Rossetti S."/>
            <person name="Lund Nielsen J."/>
            <person name="Tandoi V."/>
            <person name="James Seviour R."/>
            <person name="Nielsen P.H."/>
        </authorList>
    </citation>
    <scope>NUCLEOTIDE SEQUENCE [LARGE SCALE GENOMIC DNA]</scope>
    <source>
        <strain evidence="6 7">RN1</strain>
    </source>
</reference>
<dbReference type="PANTHER" id="PTHR11699">
    <property type="entry name" value="ALDEHYDE DEHYDROGENASE-RELATED"/>
    <property type="match status" value="1"/>
</dbReference>
<dbReference type="InterPro" id="IPR029510">
    <property type="entry name" value="Ald_DH_CS_GLU"/>
</dbReference>
<sequence length="506" mass="52505">MLHQLLRPVAATPTGLDCERAVNVTDMAPPFHELIIAGQRRPAADGATFTTYNPATGEALGEVAQAGGADLDAALDAARTSFADGLGEWATTSATERGKVLANAARLIRERADTFADTEVADAGHTITDARWEAGAMADVFDYYAGAANKHFGDVIPVRDPGMMTVSRVPVGVCALVVPWNFPSYIATWKLGPALAAGNSVIVKPASLTPLGALLLGQVLVDAGVPSGCVSVLPGPGSTLGSALVSDPRVDKVSFTGDTSTGTSILMSAAPNITRVSLELGGKSAAVVFDDGDVALAAAEIPISVFANAGQDCCARSRVLVQRSVLGEFTDALVERTKALRVGDPTDPETEIGPMISAGQRDQAVDYLSIGAAEGARLVTGGETADPGFFMNPAVLTNVANDSRVGQEEIFGPVAAVIAFDDEAEAIRLANDSPYGLSGSVWTGDVGRALRVSRSIRTGVLSVNSNSSVRYEAPFGGFKQSGMGRELGMAALDHYTESKMVFFAER</sequence>
<dbReference type="eggNOG" id="COG1012">
    <property type="taxonomic scope" value="Bacteria"/>
</dbReference>
<dbReference type="FunFam" id="3.40.605.10:FF:000007">
    <property type="entry name" value="NAD/NADP-dependent betaine aldehyde dehydrogenase"/>
    <property type="match status" value="1"/>
</dbReference>
<evidence type="ECO:0000259" key="5">
    <source>
        <dbReference type="Pfam" id="PF00171"/>
    </source>
</evidence>
<evidence type="ECO:0000313" key="6">
    <source>
        <dbReference type="EMBL" id="CCM64913.1"/>
    </source>
</evidence>
<evidence type="ECO:0000313" key="7">
    <source>
        <dbReference type="Proteomes" id="UP000018291"/>
    </source>
</evidence>
<dbReference type="InterPro" id="IPR016161">
    <property type="entry name" value="Ald_DH/histidinol_DH"/>
</dbReference>
<proteinExistence type="inferred from homology"/>
<evidence type="ECO:0000256" key="1">
    <source>
        <dbReference type="ARBA" id="ARBA00009986"/>
    </source>
</evidence>
<dbReference type="STRING" id="1229780.BN381_50055"/>
<feature type="domain" description="Aldehyde dehydrogenase" evidence="5">
    <location>
        <begin position="46"/>
        <end position="501"/>
    </location>
</feature>
<comment type="caution">
    <text evidence="6">The sequence shown here is derived from an EMBL/GenBank/DDBJ whole genome shotgun (WGS) entry which is preliminary data.</text>
</comment>
<dbReference type="Gene3D" id="3.40.605.10">
    <property type="entry name" value="Aldehyde Dehydrogenase, Chain A, domain 1"/>
    <property type="match status" value="1"/>
</dbReference>
<dbReference type="PROSITE" id="PS00687">
    <property type="entry name" value="ALDEHYDE_DEHYDR_GLU"/>
    <property type="match status" value="1"/>
</dbReference>
<dbReference type="EMBL" id="CANL01000045">
    <property type="protein sequence ID" value="CCM64913.1"/>
    <property type="molecule type" value="Genomic_DNA"/>
</dbReference>
<protein>
    <submittedName>
        <fullName evidence="6">Putative aldehyde dehydrogenase</fullName>
        <ecNumber evidence="6">1.2.1.-</ecNumber>
    </submittedName>
</protein>
<name>R4Z2G1_9ACTN</name>
<keyword evidence="7" id="KW-1185">Reference proteome</keyword>
<dbReference type="HOGENOM" id="CLU_005391_0_1_11"/>
<dbReference type="AlphaFoldDB" id="R4Z2G1"/>
<dbReference type="InterPro" id="IPR015590">
    <property type="entry name" value="Aldehyde_DH_dom"/>
</dbReference>
<evidence type="ECO:0000256" key="4">
    <source>
        <dbReference type="RuleBase" id="RU003345"/>
    </source>
</evidence>
<accession>R4Z2G1</accession>
<evidence type="ECO:0000256" key="3">
    <source>
        <dbReference type="PROSITE-ProRule" id="PRU10007"/>
    </source>
</evidence>
<dbReference type="Proteomes" id="UP000018291">
    <property type="component" value="Unassembled WGS sequence"/>
</dbReference>
<dbReference type="InterPro" id="IPR016160">
    <property type="entry name" value="Ald_DH_CS_CYS"/>
</dbReference>
<comment type="similarity">
    <text evidence="1 4">Belongs to the aldehyde dehydrogenase family.</text>
</comment>
<feature type="active site" evidence="3">
    <location>
        <position position="279"/>
    </location>
</feature>
<dbReference type="Pfam" id="PF00171">
    <property type="entry name" value="Aldedh"/>
    <property type="match status" value="1"/>
</dbReference>
<dbReference type="InterPro" id="IPR016163">
    <property type="entry name" value="Ald_DH_C"/>
</dbReference>
<dbReference type="EC" id="1.2.1.-" evidence="6"/>
<dbReference type="FunFam" id="3.40.309.10:FF:000012">
    <property type="entry name" value="Betaine aldehyde dehydrogenase"/>
    <property type="match status" value="1"/>
</dbReference>
<gene>
    <name evidence="6" type="ORF">BN381_50055</name>
</gene>
<evidence type="ECO:0000256" key="2">
    <source>
        <dbReference type="ARBA" id="ARBA00023002"/>
    </source>
</evidence>
<dbReference type="GO" id="GO:0016620">
    <property type="term" value="F:oxidoreductase activity, acting on the aldehyde or oxo group of donors, NAD or NADP as acceptor"/>
    <property type="evidence" value="ECO:0007669"/>
    <property type="project" value="InterPro"/>
</dbReference>
<dbReference type="FunFam" id="3.40.605.10:FF:000026">
    <property type="entry name" value="Aldehyde dehydrogenase, putative"/>
    <property type="match status" value="1"/>
</dbReference>
<dbReference type="Gene3D" id="3.40.309.10">
    <property type="entry name" value="Aldehyde Dehydrogenase, Chain A, domain 2"/>
    <property type="match status" value="1"/>
</dbReference>
<keyword evidence="2 4" id="KW-0560">Oxidoreductase</keyword>
<dbReference type="PROSITE" id="PS00070">
    <property type="entry name" value="ALDEHYDE_DEHYDR_CYS"/>
    <property type="match status" value="1"/>
</dbReference>